<organism evidence="2 3">
    <name type="scientific">Brevibacterium ravenspurgense</name>
    <dbReference type="NCBI Taxonomy" id="479117"/>
    <lineage>
        <taxon>Bacteria</taxon>
        <taxon>Bacillati</taxon>
        <taxon>Actinomycetota</taxon>
        <taxon>Actinomycetes</taxon>
        <taxon>Micrococcales</taxon>
        <taxon>Brevibacteriaceae</taxon>
        <taxon>Brevibacterium</taxon>
    </lineage>
</organism>
<evidence type="ECO:0000313" key="3">
    <source>
        <dbReference type="Proteomes" id="UP000242755"/>
    </source>
</evidence>
<protein>
    <submittedName>
        <fullName evidence="2">DUF1049 domain-containing protein</fullName>
    </submittedName>
</protein>
<dbReference type="AlphaFoldDB" id="A0A2I1IGA4"/>
<dbReference type="EMBL" id="PKGO01000006">
    <property type="protein sequence ID" value="PKY70132.1"/>
    <property type="molecule type" value="Genomic_DNA"/>
</dbReference>
<name>A0A2I1IGA4_9MICO</name>
<proteinExistence type="predicted"/>
<evidence type="ECO:0000256" key="1">
    <source>
        <dbReference type="SAM" id="Phobius"/>
    </source>
</evidence>
<feature type="transmembrane region" description="Helical" evidence="1">
    <location>
        <begin position="16"/>
        <end position="37"/>
    </location>
</feature>
<evidence type="ECO:0000313" key="2">
    <source>
        <dbReference type="EMBL" id="PKY70132.1"/>
    </source>
</evidence>
<gene>
    <name evidence="2" type="ORF">CYJ40_07040</name>
</gene>
<reference evidence="2 3" key="1">
    <citation type="submission" date="2017-12" db="EMBL/GenBank/DDBJ databases">
        <title>Phylogenetic diversity of female urinary microbiome.</title>
        <authorList>
            <person name="Thomas-White K."/>
            <person name="Wolfe A.J."/>
        </authorList>
    </citation>
    <scope>NUCLEOTIDE SEQUENCE [LARGE SCALE GENOMIC DNA]</scope>
    <source>
        <strain evidence="2 3">UMB0426</strain>
    </source>
</reference>
<keyword evidence="1" id="KW-1133">Transmembrane helix</keyword>
<accession>A0A2I1IGA4</accession>
<dbReference type="Proteomes" id="UP000242755">
    <property type="component" value="Unassembled WGS sequence"/>
</dbReference>
<dbReference type="RefSeq" id="WP_101672537.1">
    <property type="nucleotide sequence ID" value="NZ_PKGO01000006.1"/>
</dbReference>
<keyword evidence="1" id="KW-0812">Transmembrane</keyword>
<comment type="caution">
    <text evidence="2">The sequence shown here is derived from an EMBL/GenBank/DDBJ whole genome shotgun (WGS) entry which is preliminary data.</text>
</comment>
<keyword evidence="1" id="KW-0472">Membrane</keyword>
<sequence length="69" mass="7758">MNECYSAALSANTTTVVALFVGTVLGLILIKVASVIAERRMIRKDRKRIDKIMADTEAEFAKYRADHDR</sequence>